<feature type="region of interest" description="Disordered" evidence="6">
    <location>
        <begin position="285"/>
        <end position="316"/>
    </location>
</feature>
<dbReference type="SUPFAM" id="SSF46942">
    <property type="entry name" value="Elongation factor TFIIS domain 2"/>
    <property type="match status" value="1"/>
</dbReference>
<dbReference type="Gene3D" id="1.10.472.30">
    <property type="entry name" value="Transcription elongation factor S-II, central domain"/>
    <property type="match status" value="1"/>
</dbReference>
<keyword evidence="10" id="KW-1185">Reference proteome</keyword>
<dbReference type="Gene3D" id="2.20.25.10">
    <property type="match status" value="1"/>
</dbReference>
<dbReference type="GO" id="GO:0003676">
    <property type="term" value="F:nucleic acid binding"/>
    <property type="evidence" value="ECO:0007669"/>
    <property type="project" value="InterPro"/>
</dbReference>
<feature type="domain" description="TFIIS central" evidence="8">
    <location>
        <begin position="269"/>
        <end position="408"/>
    </location>
</feature>
<dbReference type="SUPFAM" id="SSF57783">
    <property type="entry name" value="Zinc beta-ribbon"/>
    <property type="match status" value="1"/>
</dbReference>
<evidence type="ECO:0000256" key="1">
    <source>
        <dbReference type="ARBA" id="ARBA00022723"/>
    </source>
</evidence>
<dbReference type="PANTHER" id="PTHR11477:SF0">
    <property type="entry name" value="IP08861P-RELATED"/>
    <property type="match status" value="1"/>
</dbReference>
<feature type="region of interest" description="Disordered" evidence="6">
    <location>
        <begin position="213"/>
        <end position="233"/>
    </location>
</feature>
<dbReference type="AlphaFoldDB" id="A0A5J4Z653"/>
<keyword evidence="9" id="KW-0251">Elongation factor</keyword>
<dbReference type="PROSITE" id="PS51133">
    <property type="entry name" value="ZF_TFIIS_2"/>
    <property type="match status" value="1"/>
</dbReference>
<dbReference type="EMBL" id="VRMN01000001">
    <property type="protein sequence ID" value="KAA8498127.1"/>
    <property type="molecule type" value="Genomic_DNA"/>
</dbReference>
<evidence type="ECO:0000259" key="7">
    <source>
        <dbReference type="PROSITE" id="PS51133"/>
    </source>
</evidence>
<evidence type="ECO:0000256" key="6">
    <source>
        <dbReference type="SAM" id="MobiDB-lite"/>
    </source>
</evidence>
<dbReference type="SMART" id="SM00510">
    <property type="entry name" value="TFS2M"/>
    <property type="match status" value="1"/>
</dbReference>
<evidence type="ECO:0000259" key="8">
    <source>
        <dbReference type="PROSITE" id="PS51321"/>
    </source>
</evidence>
<evidence type="ECO:0000256" key="4">
    <source>
        <dbReference type="ARBA" id="ARBA00023242"/>
    </source>
</evidence>
<dbReference type="OMA" id="CEHSSAR"/>
<dbReference type="InterPro" id="IPR003618">
    <property type="entry name" value="TFIIS_cen_dom"/>
</dbReference>
<dbReference type="CDD" id="cd13749">
    <property type="entry name" value="Zn-ribbon_TFIIS"/>
    <property type="match status" value="1"/>
</dbReference>
<dbReference type="GO" id="GO:0006351">
    <property type="term" value="P:DNA-templated transcription"/>
    <property type="evidence" value="ECO:0007669"/>
    <property type="project" value="InterPro"/>
</dbReference>
<comment type="caution">
    <text evidence="9">The sequence shown here is derived from an EMBL/GenBank/DDBJ whole genome shotgun (WGS) entry which is preliminary data.</text>
</comment>
<dbReference type="GO" id="GO:0003746">
    <property type="term" value="F:translation elongation factor activity"/>
    <property type="evidence" value="ECO:0007669"/>
    <property type="project" value="UniProtKB-KW"/>
</dbReference>
<feature type="compositionally biased region" description="Basic and acidic residues" evidence="6">
    <location>
        <begin position="285"/>
        <end position="300"/>
    </location>
</feature>
<evidence type="ECO:0000256" key="2">
    <source>
        <dbReference type="ARBA" id="ARBA00022771"/>
    </source>
</evidence>
<dbReference type="Pfam" id="PF01096">
    <property type="entry name" value="Zn_ribbon_TFIIS"/>
    <property type="match status" value="1"/>
</dbReference>
<accession>A0A5J4Z653</accession>
<sequence>MVRQRTVWHLMLMHTIRNSFSRLSLFTRSDGDSMVAVTTRRRASKEYSFWSWNTASMRDSLNTEWMVSRIISNFLAAGTDTVEISRRRWSTMKTSSQPTLTIRNGSAIRELMVTTRCTASLVPTTQDLALTDVLGQAVCFARAAKCGDSRVAERAGEANAAWKKRCEHSSARARASMGSRNSGRPPNLGVRADSLKTTALSRGVPRAFVVGGRGAAPASQLSRRGSGGKGGAAAQAAYGGALAKAPTALRSLGSGGNGVGVGSGAKDKLRSKAVETFGKSLCQEIEGRGDGEGASGEKADPSQAKHATDKEEAAAQAKHVAERIECAVYAKYQQSIDEYKDKCRELNFNLRDPLNAELRQKVLQGALSAEELVNMSSDELANEQEKKVKEEIKEQCIRDAQPFNAPPASTDQFRCGKCRQRKCTYYQMQTRSADEPLTTFVTCVNCNNRWKM</sequence>
<dbReference type="SMART" id="SM00440">
    <property type="entry name" value="ZnF_C2C2"/>
    <property type="match status" value="1"/>
</dbReference>
<evidence type="ECO:0000256" key="3">
    <source>
        <dbReference type="ARBA" id="ARBA00022833"/>
    </source>
</evidence>
<feature type="domain" description="TFIIS-type" evidence="7">
    <location>
        <begin position="411"/>
        <end position="451"/>
    </location>
</feature>
<name>A0A5J4Z653_PORPP</name>
<feature type="compositionally biased region" description="Basic and acidic residues" evidence="6">
    <location>
        <begin position="306"/>
        <end position="316"/>
    </location>
</feature>
<evidence type="ECO:0000256" key="5">
    <source>
        <dbReference type="PROSITE-ProRule" id="PRU00472"/>
    </source>
</evidence>
<feature type="compositionally biased region" description="Low complexity" evidence="6">
    <location>
        <begin position="172"/>
        <end position="184"/>
    </location>
</feature>
<gene>
    <name evidence="9" type="ORF">FVE85_5712</name>
</gene>
<keyword evidence="3" id="KW-0862">Zinc</keyword>
<dbReference type="GO" id="GO:0008270">
    <property type="term" value="F:zinc ion binding"/>
    <property type="evidence" value="ECO:0007669"/>
    <property type="project" value="UniProtKB-KW"/>
</dbReference>
<dbReference type="Proteomes" id="UP000324585">
    <property type="component" value="Unassembled WGS sequence"/>
</dbReference>
<dbReference type="PROSITE" id="PS51321">
    <property type="entry name" value="TFIIS_CENTRAL"/>
    <property type="match status" value="1"/>
</dbReference>
<dbReference type="InterPro" id="IPR001222">
    <property type="entry name" value="Znf_TFIIS"/>
</dbReference>
<dbReference type="OrthoDB" id="1966at2759"/>
<dbReference type="Pfam" id="PF07500">
    <property type="entry name" value="TFIIS_M"/>
    <property type="match status" value="1"/>
</dbReference>
<feature type="region of interest" description="Disordered" evidence="6">
    <location>
        <begin position="166"/>
        <end position="196"/>
    </location>
</feature>
<dbReference type="InterPro" id="IPR036575">
    <property type="entry name" value="TFIIS_cen_dom_sf"/>
</dbReference>
<evidence type="ECO:0000313" key="9">
    <source>
        <dbReference type="EMBL" id="KAA8498127.1"/>
    </source>
</evidence>
<evidence type="ECO:0000313" key="10">
    <source>
        <dbReference type="Proteomes" id="UP000324585"/>
    </source>
</evidence>
<keyword evidence="4" id="KW-0539">Nucleus</keyword>
<organism evidence="9 10">
    <name type="scientific">Porphyridium purpureum</name>
    <name type="common">Red alga</name>
    <name type="synonym">Porphyridium cruentum</name>
    <dbReference type="NCBI Taxonomy" id="35688"/>
    <lineage>
        <taxon>Eukaryota</taxon>
        <taxon>Rhodophyta</taxon>
        <taxon>Bangiophyceae</taxon>
        <taxon>Porphyridiales</taxon>
        <taxon>Porphyridiaceae</taxon>
        <taxon>Porphyridium</taxon>
    </lineage>
</organism>
<dbReference type="GO" id="GO:0005634">
    <property type="term" value="C:nucleus"/>
    <property type="evidence" value="ECO:0007669"/>
    <property type="project" value="TreeGrafter"/>
</dbReference>
<keyword evidence="1" id="KW-0479">Metal-binding</keyword>
<dbReference type="PANTHER" id="PTHR11477">
    <property type="entry name" value="TRANSCRIPTION FACTOR S-II ZINC FINGER DOMAIN-CONTAINING PROTEIN"/>
    <property type="match status" value="1"/>
</dbReference>
<keyword evidence="2 5" id="KW-0863">Zinc-finger</keyword>
<reference evidence="10" key="1">
    <citation type="journal article" date="2019" name="Nat. Commun.">
        <title>Expansion of phycobilisome linker gene families in mesophilic red algae.</title>
        <authorList>
            <person name="Lee J."/>
            <person name="Kim D."/>
            <person name="Bhattacharya D."/>
            <person name="Yoon H.S."/>
        </authorList>
    </citation>
    <scope>NUCLEOTIDE SEQUENCE [LARGE SCALE GENOMIC DNA]</scope>
    <source>
        <strain evidence="10">CCMP 1328</strain>
    </source>
</reference>
<proteinExistence type="predicted"/>
<dbReference type="PROSITE" id="PS00466">
    <property type="entry name" value="ZF_TFIIS_1"/>
    <property type="match status" value="1"/>
</dbReference>
<keyword evidence="9" id="KW-0648">Protein biosynthesis</keyword>
<protein>
    <submittedName>
        <fullName evidence="9">Transcription elongation factor TFIIS</fullName>
    </submittedName>
</protein>